<dbReference type="EMBL" id="SCEB01214838">
    <property type="protein sequence ID" value="RXM32873.1"/>
    <property type="molecule type" value="Genomic_DNA"/>
</dbReference>
<dbReference type="PANTHER" id="PTHR46596:SF1">
    <property type="entry name" value="SORTING NEXIN-4"/>
    <property type="match status" value="1"/>
</dbReference>
<dbReference type="InterPro" id="IPR034783">
    <property type="entry name" value="SNX4"/>
</dbReference>
<dbReference type="InterPro" id="IPR027267">
    <property type="entry name" value="AH/BAR_dom_sf"/>
</dbReference>
<dbReference type="PROSITE" id="PS50195">
    <property type="entry name" value="PX"/>
    <property type="match status" value="1"/>
</dbReference>
<name>A0A444UCG6_ACIRT</name>
<dbReference type="AlphaFoldDB" id="A0A444UCG6"/>
<dbReference type="InterPro" id="IPR034902">
    <property type="entry name" value="PX_SNX4"/>
</dbReference>
<dbReference type="GO" id="GO:2000786">
    <property type="term" value="P:positive regulation of autophagosome assembly"/>
    <property type="evidence" value="ECO:0007669"/>
    <property type="project" value="TreeGrafter"/>
</dbReference>
<reference evidence="4 5" key="1">
    <citation type="submission" date="2019-01" db="EMBL/GenBank/DDBJ databases">
        <title>Draft Genome and Complete Hox-Cluster Characterization of the Sterlet Sturgeon (Acipenser ruthenus).</title>
        <authorList>
            <person name="Wei Q."/>
        </authorList>
    </citation>
    <scope>NUCLEOTIDE SEQUENCE [LARGE SCALE GENOMIC DNA]</scope>
    <source>
        <strain evidence="4">WHYD16114868_AA</strain>
        <tissue evidence="4">Blood</tissue>
    </source>
</reference>
<sequence length="421" mass="48587">MTDSGNEEVAVIGNTDLTAADLHNNTNNTMTEEGVPLLKKMEISVSEAEKRTGKNAVNMQEIYTVYLIETRPVDAITEGPSAAPDSLWRRYSEFELLRNYLLVTFPYIVVPPLPEKRAEFVWHKLSADNMDPDFVERRRIGLENFLLRVASHSVLSKDKIFYLFLTQDDGWKDVVYDTGFQAKDDGWKDVVYDTGFQAKADSRLKALNATFRVKNPDKRYTELKHYSDELQSVISQLLRVRAKVADRLYGVYKVHGNYGRVFRYAASVDDILEEEEHYADQLKEYLYYSEALRAVCRKHELIQYELEMAAQDLVSKKQQREELATGTVRTFSLKGMTSKLFGQETPEQREAKLKVLEEQIVEGEELVKTSNAECDEYVRNAWIDIDRFKEQKNQDLKEALISYAVMQISMCKKVGIFVLNI</sequence>
<dbReference type="Gene3D" id="3.30.1520.10">
    <property type="entry name" value="Phox-like domain"/>
    <property type="match status" value="1"/>
</dbReference>
<comment type="similarity">
    <text evidence="1">Belongs to the sorting nexin family.</text>
</comment>
<keyword evidence="5" id="KW-1185">Reference proteome</keyword>
<gene>
    <name evidence="4" type="ORF">EOD39_5914</name>
</gene>
<dbReference type="Gene3D" id="1.20.1270.60">
    <property type="entry name" value="Arfaptin homology (AH) domain/BAR domain"/>
    <property type="match status" value="1"/>
</dbReference>
<dbReference type="GO" id="GO:0015031">
    <property type="term" value="P:protein transport"/>
    <property type="evidence" value="ECO:0007669"/>
    <property type="project" value="UniProtKB-KW"/>
</dbReference>
<dbReference type="InterPro" id="IPR036871">
    <property type="entry name" value="PX_dom_sf"/>
</dbReference>
<proteinExistence type="inferred from homology"/>
<keyword evidence="2" id="KW-0653">Protein transport</keyword>
<accession>A0A444UCG6</accession>
<dbReference type="SMART" id="SM00312">
    <property type="entry name" value="PX"/>
    <property type="match status" value="1"/>
</dbReference>
<evidence type="ECO:0000259" key="3">
    <source>
        <dbReference type="PROSITE" id="PS50195"/>
    </source>
</evidence>
<dbReference type="GO" id="GO:0031901">
    <property type="term" value="C:early endosome membrane"/>
    <property type="evidence" value="ECO:0007669"/>
    <property type="project" value="TreeGrafter"/>
</dbReference>
<evidence type="ECO:0000313" key="4">
    <source>
        <dbReference type="EMBL" id="RXM32873.1"/>
    </source>
</evidence>
<dbReference type="GO" id="GO:0031201">
    <property type="term" value="C:SNARE complex"/>
    <property type="evidence" value="ECO:0007669"/>
    <property type="project" value="TreeGrafter"/>
</dbReference>
<dbReference type="PANTHER" id="PTHR46596">
    <property type="entry name" value="SORTING NEXIN-4"/>
    <property type="match status" value="1"/>
</dbReference>
<dbReference type="GO" id="GO:0005886">
    <property type="term" value="C:plasma membrane"/>
    <property type="evidence" value="ECO:0007669"/>
    <property type="project" value="TreeGrafter"/>
</dbReference>
<dbReference type="Proteomes" id="UP000289886">
    <property type="component" value="Unassembled WGS sequence"/>
</dbReference>
<evidence type="ECO:0000256" key="1">
    <source>
        <dbReference type="ARBA" id="ARBA00010883"/>
    </source>
</evidence>
<dbReference type="GO" id="GO:0032266">
    <property type="term" value="F:phosphatidylinositol-3-phosphate binding"/>
    <property type="evidence" value="ECO:0007669"/>
    <property type="project" value="TreeGrafter"/>
</dbReference>
<evidence type="ECO:0000313" key="5">
    <source>
        <dbReference type="Proteomes" id="UP000289886"/>
    </source>
</evidence>
<dbReference type="Pfam" id="PF00787">
    <property type="entry name" value="PX"/>
    <property type="match status" value="1"/>
</dbReference>
<dbReference type="SUPFAM" id="SSF64268">
    <property type="entry name" value="PX domain"/>
    <property type="match status" value="1"/>
</dbReference>
<feature type="domain" description="PX" evidence="3">
    <location>
        <begin position="44"/>
        <end position="171"/>
    </location>
</feature>
<evidence type="ECO:0000256" key="2">
    <source>
        <dbReference type="ARBA" id="ARBA00022927"/>
    </source>
</evidence>
<comment type="caution">
    <text evidence="4">The sequence shown here is derived from an EMBL/GenBank/DDBJ whole genome shotgun (WGS) entry which is preliminary data.</text>
</comment>
<dbReference type="InterPro" id="IPR001683">
    <property type="entry name" value="PX_dom"/>
</dbReference>
<keyword evidence="2" id="KW-0813">Transport</keyword>
<organism evidence="4 5">
    <name type="scientific">Acipenser ruthenus</name>
    <name type="common">Sterlet sturgeon</name>
    <dbReference type="NCBI Taxonomy" id="7906"/>
    <lineage>
        <taxon>Eukaryota</taxon>
        <taxon>Metazoa</taxon>
        <taxon>Chordata</taxon>
        <taxon>Craniata</taxon>
        <taxon>Vertebrata</taxon>
        <taxon>Euteleostomi</taxon>
        <taxon>Actinopterygii</taxon>
        <taxon>Chondrostei</taxon>
        <taxon>Acipenseriformes</taxon>
        <taxon>Acipenseridae</taxon>
        <taxon>Acipenser</taxon>
    </lineage>
</organism>
<protein>
    <submittedName>
        <fullName evidence="4">Sorting nexin-4</fullName>
    </submittedName>
</protein>
<dbReference type="CDD" id="cd06864">
    <property type="entry name" value="PX_SNX4"/>
    <property type="match status" value="1"/>
</dbReference>